<sequence>MRAPAALFFETRARLNASTAITLKRGRAERRMRARIRSLMRDKNKRTSRVTTGTPHHPAFRTQWF</sequence>
<protein>
    <submittedName>
        <fullName evidence="2">Uncharacterized protein</fullName>
    </submittedName>
</protein>
<organism evidence="2 3">
    <name type="scientific">Afipia felis</name>
    <name type="common">Cat scratch disease bacillus</name>
    <dbReference type="NCBI Taxonomy" id="1035"/>
    <lineage>
        <taxon>Bacteria</taxon>
        <taxon>Pseudomonadati</taxon>
        <taxon>Pseudomonadota</taxon>
        <taxon>Alphaproteobacteria</taxon>
        <taxon>Hyphomicrobiales</taxon>
        <taxon>Nitrobacteraceae</taxon>
        <taxon>Afipia</taxon>
    </lineage>
</organism>
<gene>
    <name evidence="2" type="ORF">BN961_00734</name>
</gene>
<dbReference type="AlphaFoldDB" id="A0A090MIH0"/>
<keyword evidence="3" id="KW-1185">Reference proteome</keyword>
<dbReference type="EMBL" id="CCAZ020000001">
    <property type="protein sequence ID" value="CEG07345.1"/>
    <property type="molecule type" value="Genomic_DNA"/>
</dbReference>
<evidence type="ECO:0000313" key="3">
    <source>
        <dbReference type="Proteomes" id="UP000035762"/>
    </source>
</evidence>
<accession>A0A090MIH0</accession>
<dbReference type="RefSeq" id="WP_009337043.1">
    <property type="nucleotide sequence ID" value="NZ_CCAZ020000001.1"/>
</dbReference>
<dbReference type="Proteomes" id="UP000035762">
    <property type="component" value="Unassembled WGS sequence"/>
</dbReference>
<evidence type="ECO:0000256" key="1">
    <source>
        <dbReference type="SAM" id="MobiDB-lite"/>
    </source>
</evidence>
<reference evidence="2 3" key="1">
    <citation type="journal article" date="2014" name="Genome Announc.">
        <title>Genome Sequence of Afipia felis Strain 76713, Isolated in Hospital Water Using an Amoeba Co-Culture Procedure.</title>
        <authorList>
            <person name="Benamar S."/>
            <person name="La Scola B."/>
            <person name="Croce O."/>
        </authorList>
    </citation>
    <scope>NUCLEOTIDE SEQUENCE [LARGE SCALE GENOMIC DNA]</scope>
    <source>
        <strain evidence="2 3">76713</strain>
    </source>
</reference>
<comment type="caution">
    <text evidence="2">The sequence shown here is derived from an EMBL/GenBank/DDBJ whole genome shotgun (WGS) entry which is preliminary data.</text>
</comment>
<proteinExistence type="predicted"/>
<name>A0A090MIH0_AFIFE</name>
<feature type="region of interest" description="Disordered" evidence="1">
    <location>
        <begin position="40"/>
        <end position="65"/>
    </location>
</feature>
<evidence type="ECO:0000313" key="2">
    <source>
        <dbReference type="EMBL" id="CEG07345.1"/>
    </source>
</evidence>